<reference evidence="3" key="1">
    <citation type="journal article" date="2019" name="Nat. Commun.">
        <title>The genome of broomcorn millet.</title>
        <authorList>
            <person name="Zou C."/>
            <person name="Miki D."/>
            <person name="Li D."/>
            <person name="Tang Q."/>
            <person name="Xiao L."/>
            <person name="Rajput S."/>
            <person name="Deng P."/>
            <person name="Jia W."/>
            <person name="Huang R."/>
            <person name="Zhang M."/>
            <person name="Sun Y."/>
            <person name="Hu J."/>
            <person name="Fu X."/>
            <person name="Schnable P.S."/>
            <person name="Li F."/>
            <person name="Zhang H."/>
            <person name="Feng B."/>
            <person name="Zhu X."/>
            <person name="Liu R."/>
            <person name="Schnable J.C."/>
            <person name="Zhu J.-K."/>
            <person name="Zhang H."/>
        </authorList>
    </citation>
    <scope>NUCLEOTIDE SEQUENCE [LARGE SCALE GENOMIC DNA]</scope>
</reference>
<evidence type="ECO:0000313" key="2">
    <source>
        <dbReference type="EMBL" id="RLM61453.1"/>
    </source>
</evidence>
<protein>
    <submittedName>
        <fullName evidence="2">Circumsporozoite protein isoform X1</fullName>
    </submittedName>
</protein>
<dbReference type="OrthoDB" id="10603541at2759"/>
<name>A0A3L6PNP5_PANMI</name>
<accession>A0A3L6PNP5</accession>
<dbReference type="AlphaFoldDB" id="A0A3L6PNP5"/>
<organism evidence="2 3">
    <name type="scientific">Panicum miliaceum</name>
    <name type="common">Proso millet</name>
    <name type="synonym">Broomcorn millet</name>
    <dbReference type="NCBI Taxonomy" id="4540"/>
    <lineage>
        <taxon>Eukaryota</taxon>
        <taxon>Viridiplantae</taxon>
        <taxon>Streptophyta</taxon>
        <taxon>Embryophyta</taxon>
        <taxon>Tracheophyta</taxon>
        <taxon>Spermatophyta</taxon>
        <taxon>Magnoliopsida</taxon>
        <taxon>Liliopsida</taxon>
        <taxon>Poales</taxon>
        <taxon>Poaceae</taxon>
        <taxon>PACMAD clade</taxon>
        <taxon>Panicoideae</taxon>
        <taxon>Panicodae</taxon>
        <taxon>Paniceae</taxon>
        <taxon>Panicinae</taxon>
        <taxon>Panicum</taxon>
        <taxon>Panicum sect. Panicum</taxon>
    </lineage>
</organism>
<gene>
    <name evidence="2" type="ORF">C2845_PM14G06820</name>
</gene>
<keyword evidence="3" id="KW-1185">Reference proteome</keyword>
<feature type="region of interest" description="Disordered" evidence="1">
    <location>
        <begin position="47"/>
        <end position="108"/>
    </location>
</feature>
<comment type="caution">
    <text evidence="2">The sequence shown here is derived from an EMBL/GenBank/DDBJ whole genome shotgun (WGS) entry which is preliminary data.</text>
</comment>
<feature type="compositionally biased region" description="Polar residues" evidence="1">
    <location>
        <begin position="57"/>
        <end position="66"/>
    </location>
</feature>
<evidence type="ECO:0000313" key="3">
    <source>
        <dbReference type="Proteomes" id="UP000275267"/>
    </source>
</evidence>
<dbReference type="Proteomes" id="UP000275267">
    <property type="component" value="Unassembled WGS sequence"/>
</dbReference>
<feature type="region of interest" description="Disordered" evidence="1">
    <location>
        <begin position="123"/>
        <end position="155"/>
    </location>
</feature>
<evidence type="ECO:0000256" key="1">
    <source>
        <dbReference type="SAM" id="MobiDB-lite"/>
    </source>
</evidence>
<dbReference type="EMBL" id="PQIB02000016">
    <property type="protein sequence ID" value="RLM61453.1"/>
    <property type="molecule type" value="Genomic_DNA"/>
</dbReference>
<sequence length="155" mass="15820">MDITDNMSCMDILRSSPGGLVMEANRSGAGRGADHAAGRGASRVVGHGAGASHGTGRATSTPTNVVPNHDICVPSRPSGGARGCGRVMPSHPPAATSSRQFRPLRPAGGQSYTGVATLGVADATFDGGLHDPAALNWSQEPYNEDDDDVQGSKKQ</sequence>
<proteinExistence type="predicted"/>